<evidence type="ECO:0000313" key="3">
    <source>
        <dbReference type="EMBL" id="AFB69347.1"/>
    </source>
</evidence>
<evidence type="ECO:0000313" key="4">
    <source>
        <dbReference type="EMBL" id="AFB69348.1"/>
    </source>
</evidence>
<dbReference type="EMBL" id="JQ400138">
    <property type="protein sequence ID" value="AFB69351.1"/>
    <property type="molecule type" value="Genomic_DNA"/>
</dbReference>
<proteinExistence type="predicted"/>
<evidence type="ECO:0000313" key="2">
    <source>
        <dbReference type="EMBL" id="AFB69346.1"/>
    </source>
</evidence>
<dbReference type="EMBL" id="JQ400134">
    <property type="protein sequence ID" value="AFB69347.1"/>
    <property type="molecule type" value="Genomic_DNA"/>
</dbReference>
<feature type="non-terminal residue" evidence="4">
    <location>
        <position position="1"/>
    </location>
</feature>
<dbReference type="EMBL" id="JQ400133">
    <property type="protein sequence ID" value="AFB69346.1"/>
    <property type="molecule type" value="Genomic_DNA"/>
</dbReference>
<organism evidence="4">
    <name type="scientific">Pseudorhabdosynochus cyanopodus</name>
    <dbReference type="NCBI Taxonomy" id="1149671"/>
    <lineage>
        <taxon>Eukaryota</taxon>
        <taxon>Metazoa</taxon>
        <taxon>Spiralia</taxon>
        <taxon>Lophotrochozoa</taxon>
        <taxon>Platyhelminthes</taxon>
        <taxon>Monogenea</taxon>
        <taxon>Monopisthocotylea</taxon>
        <taxon>Dactylogyridea</taxon>
        <taxon>Diplectanidae</taxon>
        <taxon>Pseudorhabdosynochus</taxon>
    </lineage>
</organism>
<geneLocation type="mitochondrion" evidence="4"/>
<evidence type="ECO:0000313" key="5">
    <source>
        <dbReference type="EMBL" id="AFB69350.1"/>
    </source>
</evidence>
<gene>
    <name evidence="4" type="primary">COI</name>
</gene>
<sequence length="132" mass="14526">ATTNQVSCNNQSNIEADNTIPVTPPTVNNIINESIHHNIGSPFTNLVLHNIYNQENTLIPVGTPIIIVTELNNTVVFISIPTVNMWWAHTTHPNQTIANLANTNPNYPNGCWLLLILNQICLTIPNPGNINT</sequence>
<keyword evidence="4" id="KW-0496">Mitochondrion</keyword>
<dbReference type="EMBL" id="JQ400135">
    <property type="protein sequence ID" value="AFB69348.1"/>
    <property type="molecule type" value="Genomic_DNA"/>
</dbReference>
<evidence type="ECO:0000313" key="1">
    <source>
        <dbReference type="EMBL" id="AFB69345.1"/>
    </source>
</evidence>
<feature type="non-terminal residue" evidence="4">
    <location>
        <position position="132"/>
    </location>
</feature>
<dbReference type="AlphaFoldDB" id="H6X0Y4"/>
<name>H6X0Y4_9PLAT</name>
<dbReference type="EMBL" id="JQ400132">
    <property type="protein sequence ID" value="AFB69345.1"/>
    <property type="molecule type" value="Genomic_DNA"/>
</dbReference>
<protein>
    <submittedName>
        <fullName evidence="4">Cytochrome c oxidase subunit I</fullName>
    </submittedName>
</protein>
<accession>H6X0Y4</accession>
<evidence type="ECO:0000313" key="6">
    <source>
        <dbReference type="EMBL" id="AFB69351.1"/>
    </source>
</evidence>
<dbReference type="EMBL" id="JQ400137">
    <property type="protein sequence ID" value="AFB69350.1"/>
    <property type="molecule type" value="Genomic_DNA"/>
</dbReference>
<reference evidence="4" key="1">
    <citation type="journal article" date="2012" name="Parasitol. Int.">
        <title>Are all species of Pseudorhabdosynochus strictly host specific? - A molecular study.</title>
        <authorList>
            <person name="Schoelinck C."/>
            <person name="Cruaud C."/>
            <person name="Justine J.L."/>
        </authorList>
    </citation>
    <scope>NUCLEOTIDE SEQUENCE</scope>
    <source>
        <strain evidence="4">122</strain>
        <strain evidence="5">141</strain>
        <strain evidence="6">194</strain>
        <strain evidence="1">452</strain>
        <strain evidence="2">458</strain>
        <strain evidence="3">460</strain>
    </source>
</reference>